<name>A0AAQ1UPJ7_9BACT</name>
<evidence type="ECO:0000259" key="6">
    <source>
        <dbReference type="SMART" id="SM00900"/>
    </source>
</evidence>
<keyword evidence="4" id="KW-1133">Transmembrane helix</keyword>
<dbReference type="PANTHER" id="PTHR30224:SF4">
    <property type="entry name" value="ELECTRON TRANSPORT PROTEIN YCCM-RELATED"/>
    <property type="match status" value="1"/>
</dbReference>
<keyword evidence="2" id="KW-1003">Cell membrane</keyword>
<dbReference type="InterPro" id="IPR052378">
    <property type="entry name" value="NosR_regulator"/>
</dbReference>
<comment type="caution">
    <text evidence="7">The sequence shown here is derived from an EMBL/GenBank/DDBJ whole genome shotgun (WGS) entry which is preliminary data.</text>
</comment>
<dbReference type="InterPro" id="IPR017896">
    <property type="entry name" value="4Fe4S_Fe-S-bd"/>
</dbReference>
<dbReference type="RefSeq" id="WP_115154373.1">
    <property type="nucleotide sequence ID" value="NZ_UGTJ01000002.1"/>
</dbReference>
<feature type="transmembrane region" description="Helical" evidence="4">
    <location>
        <begin position="165"/>
        <end position="186"/>
    </location>
</feature>
<feature type="domain" description="FMN-binding" evidence="6">
    <location>
        <begin position="72"/>
        <end position="150"/>
    </location>
</feature>
<keyword evidence="4" id="KW-0812">Transmembrane</keyword>
<sequence length="360" mass="39215">MKTDKKKQLLMLLVCAAVMVAAAIRRDGKVAGHRLAADKQETTVRQEPDTMRKTADGTVVINTTHLAKDINGYGGNVPLEIYLKGGKVAGVKALKNSETPDFFNEAAALLTRWNGKTIEQAQAMKVDGVSGATFSSRAIIGNVRRGLQYAARNAVEPSLLDKLDLSAKTLAGLAVVLMGAIVPLFVRNKRYRLVQQVLNAAVLGFWCGTFISYSLVLGYLSGGIDLWVSLIPVVMLVTAFVYPLFGKKNYYCTHICPCGAMQELAGKVPAKRWKMSKTATARLNRFRQVLWGVLMLLMLTGLWADWTNYEIFSAFIVGTAAVAVLAMAAVVLVLSVFVPRPYCRFVCPTGTLFKVAQGSK</sequence>
<evidence type="ECO:0000256" key="4">
    <source>
        <dbReference type="SAM" id="Phobius"/>
    </source>
</evidence>
<dbReference type="Proteomes" id="UP000255283">
    <property type="component" value="Unassembled WGS sequence"/>
</dbReference>
<dbReference type="SMART" id="SM00900">
    <property type="entry name" value="FMN_bind"/>
    <property type="match status" value="1"/>
</dbReference>
<keyword evidence="3 4" id="KW-0472">Membrane</keyword>
<reference evidence="7 8" key="1">
    <citation type="submission" date="2018-06" db="EMBL/GenBank/DDBJ databases">
        <authorList>
            <consortium name="Pathogen Informatics"/>
            <person name="Doyle S."/>
        </authorList>
    </citation>
    <scope>NUCLEOTIDE SEQUENCE [LARGE SCALE GENOMIC DNA]</scope>
    <source>
        <strain evidence="7 8">NCTC13063</strain>
    </source>
</reference>
<evidence type="ECO:0000313" key="7">
    <source>
        <dbReference type="EMBL" id="SUB96748.1"/>
    </source>
</evidence>
<dbReference type="PANTHER" id="PTHR30224">
    <property type="entry name" value="ELECTRON TRANSPORT PROTEIN"/>
    <property type="match status" value="1"/>
</dbReference>
<dbReference type="GO" id="GO:0005886">
    <property type="term" value="C:plasma membrane"/>
    <property type="evidence" value="ECO:0007669"/>
    <property type="project" value="UniProtKB-SubCell"/>
</dbReference>
<evidence type="ECO:0000256" key="5">
    <source>
        <dbReference type="SAM" id="SignalP"/>
    </source>
</evidence>
<evidence type="ECO:0000256" key="2">
    <source>
        <dbReference type="ARBA" id="ARBA00022475"/>
    </source>
</evidence>
<feature type="chain" id="PRO_5043002309" evidence="5">
    <location>
        <begin position="23"/>
        <end position="360"/>
    </location>
</feature>
<evidence type="ECO:0000256" key="1">
    <source>
        <dbReference type="ARBA" id="ARBA00004236"/>
    </source>
</evidence>
<dbReference type="Pfam" id="PF12801">
    <property type="entry name" value="Fer4_5"/>
    <property type="match status" value="2"/>
</dbReference>
<comment type="subcellular location">
    <subcellularLocation>
        <location evidence="1">Cell membrane</location>
    </subcellularLocation>
</comment>
<feature type="transmembrane region" description="Helical" evidence="4">
    <location>
        <begin position="226"/>
        <end position="245"/>
    </location>
</feature>
<dbReference type="Pfam" id="PF04205">
    <property type="entry name" value="FMN_bind"/>
    <property type="match status" value="1"/>
</dbReference>
<dbReference type="AlphaFoldDB" id="A0AAQ1UPJ7"/>
<feature type="transmembrane region" description="Helical" evidence="4">
    <location>
        <begin position="289"/>
        <end position="306"/>
    </location>
</feature>
<dbReference type="EMBL" id="UGTJ01000002">
    <property type="protein sequence ID" value="SUB96748.1"/>
    <property type="molecule type" value="Genomic_DNA"/>
</dbReference>
<feature type="transmembrane region" description="Helical" evidence="4">
    <location>
        <begin position="198"/>
        <end position="220"/>
    </location>
</feature>
<dbReference type="GO" id="GO:0010181">
    <property type="term" value="F:FMN binding"/>
    <property type="evidence" value="ECO:0007669"/>
    <property type="project" value="InterPro"/>
</dbReference>
<organism evidence="7 8">
    <name type="scientific">Segatella buccae</name>
    <dbReference type="NCBI Taxonomy" id="28126"/>
    <lineage>
        <taxon>Bacteria</taxon>
        <taxon>Pseudomonadati</taxon>
        <taxon>Bacteroidota</taxon>
        <taxon>Bacteroidia</taxon>
        <taxon>Bacteroidales</taxon>
        <taxon>Prevotellaceae</taxon>
        <taxon>Segatella</taxon>
    </lineage>
</organism>
<proteinExistence type="predicted"/>
<protein>
    <submittedName>
        <fullName evidence="7">Quinol dehydrogenase membrane component</fullName>
    </submittedName>
</protein>
<evidence type="ECO:0000313" key="8">
    <source>
        <dbReference type="Proteomes" id="UP000255283"/>
    </source>
</evidence>
<accession>A0AAQ1UPJ7</accession>
<dbReference type="InterPro" id="IPR007329">
    <property type="entry name" value="FMN-bd"/>
</dbReference>
<feature type="transmembrane region" description="Helical" evidence="4">
    <location>
        <begin position="312"/>
        <end position="338"/>
    </location>
</feature>
<keyword evidence="5" id="KW-0732">Signal</keyword>
<gene>
    <name evidence="7" type="ORF">NCTC13063_02519</name>
</gene>
<evidence type="ECO:0000256" key="3">
    <source>
        <dbReference type="ARBA" id="ARBA00023136"/>
    </source>
</evidence>
<feature type="signal peptide" evidence="5">
    <location>
        <begin position="1"/>
        <end position="22"/>
    </location>
</feature>